<gene>
    <name evidence="3" type="ORF">AWB69_00574</name>
</gene>
<sequence>MTTQPVREYQPRIAIVLPAYNEAATIVEIMKAFHRELPGASLYVVNNNSKDDTQALAEQTLAQLPCEGAVIFEKRQGKGNALRRAFLEIDADIYVLADADLTYPAERVHDLIAPIMAGRADMVVGDRHSGGHYAKENDRPLHGFGNSLVQGMVNRFFGASLTDIMSGYRVFNRAFVKSYPILVEGFQIETDMTLHALHQRCRIVEVPVEYKDRPAGSVSKLQTLPDGARVIFAIAQILRYYRPLLFFGTLGILFAIASLVIALPVFDDWLRYRYIHHVPLAILASAIGVAAMMITGVGLILDTVVHQQRMEAERFLLQQTETDRARRIR</sequence>
<evidence type="ECO:0000256" key="1">
    <source>
        <dbReference type="SAM" id="Phobius"/>
    </source>
</evidence>
<keyword evidence="1" id="KW-0472">Membrane</keyword>
<evidence type="ECO:0000313" key="4">
    <source>
        <dbReference type="Proteomes" id="UP000054683"/>
    </source>
</evidence>
<evidence type="ECO:0000259" key="2">
    <source>
        <dbReference type="Pfam" id="PF00535"/>
    </source>
</evidence>
<organism evidence="3 4">
    <name type="scientific">Caballeronia udeis</name>
    <dbReference type="NCBI Taxonomy" id="1232866"/>
    <lineage>
        <taxon>Bacteria</taxon>
        <taxon>Pseudomonadati</taxon>
        <taxon>Pseudomonadota</taxon>
        <taxon>Betaproteobacteria</taxon>
        <taxon>Burkholderiales</taxon>
        <taxon>Burkholderiaceae</taxon>
        <taxon>Caballeronia</taxon>
    </lineage>
</organism>
<keyword evidence="1" id="KW-1133">Transmembrane helix</keyword>
<keyword evidence="1" id="KW-0812">Transmembrane</keyword>
<dbReference type="Pfam" id="PF00535">
    <property type="entry name" value="Glycos_transf_2"/>
    <property type="match status" value="1"/>
</dbReference>
<dbReference type="SUPFAM" id="SSF53448">
    <property type="entry name" value="Nucleotide-diphospho-sugar transferases"/>
    <property type="match status" value="1"/>
</dbReference>
<dbReference type="PANTHER" id="PTHR48090">
    <property type="entry name" value="UNDECAPRENYL-PHOSPHATE 4-DEOXY-4-FORMAMIDO-L-ARABINOSE TRANSFERASE-RELATED"/>
    <property type="match status" value="1"/>
</dbReference>
<dbReference type="PANTHER" id="PTHR48090:SF7">
    <property type="entry name" value="RFBJ PROTEIN"/>
    <property type="match status" value="1"/>
</dbReference>
<dbReference type="InterPro" id="IPR029044">
    <property type="entry name" value="Nucleotide-diphossugar_trans"/>
</dbReference>
<keyword evidence="3" id="KW-0808">Transferase</keyword>
<proteinExistence type="predicted"/>
<feature type="domain" description="Glycosyltransferase 2-like" evidence="2">
    <location>
        <begin position="15"/>
        <end position="177"/>
    </location>
</feature>
<accession>A0A158F2M5</accession>
<dbReference type="EMBL" id="FCOK02000002">
    <property type="protein sequence ID" value="SAL14066.1"/>
    <property type="molecule type" value="Genomic_DNA"/>
</dbReference>
<reference evidence="3 4" key="1">
    <citation type="submission" date="2016-01" db="EMBL/GenBank/DDBJ databases">
        <authorList>
            <person name="Oliw E.H."/>
        </authorList>
    </citation>
    <scope>NUCLEOTIDE SEQUENCE [LARGE SCALE GENOMIC DNA]</scope>
    <source>
        <strain evidence="3">LMG 27134</strain>
    </source>
</reference>
<dbReference type="Proteomes" id="UP000054683">
    <property type="component" value="Unassembled WGS sequence"/>
</dbReference>
<name>A0A158F2M5_9BURK</name>
<dbReference type="CDD" id="cd04179">
    <property type="entry name" value="DPM_DPG-synthase_like"/>
    <property type="match status" value="1"/>
</dbReference>
<evidence type="ECO:0000313" key="3">
    <source>
        <dbReference type="EMBL" id="SAL14066.1"/>
    </source>
</evidence>
<dbReference type="InterPro" id="IPR050256">
    <property type="entry name" value="Glycosyltransferase_2"/>
</dbReference>
<protein>
    <submittedName>
        <fullName evidence="3">Group 2 family glycosyl transferase</fullName>
    </submittedName>
</protein>
<feature type="transmembrane region" description="Helical" evidence="1">
    <location>
        <begin position="278"/>
        <end position="301"/>
    </location>
</feature>
<dbReference type="InterPro" id="IPR001173">
    <property type="entry name" value="Glyco_trans_2-like"/>
</dbReference>
<dbReference type="GO" id="GO:0016740">
    <property type="term" value="F:transferase activity"/>
    <property type="evidence" value="ECO:0007669"/>
    <property type="project" value="UniProtKB-KW"/>
</dbReference>
<feature type="transmembrane region" description="Helical" evidence="1">
    <location>
        <begin position="244"/>
        <end position="266"/>
    </location>
</feature>
<dbReference type="AlphaFoldDB" id="A0A158F2M5"/>
<dbReference type="OrthoDB" id="276604at2"/>
<dbReference type="Gene3D" id="3.90.550.10">
    <property type="entry name" value="Spore Coat Polysaccharide Biosynthesis Protein SpsA, Chain A"/>
    <property type="match status" value="1"/>
</dbReference>